<dbReference type="InterPro" id="IPR001509">
    <property type="entry name" value="Epimerase_deHydtase"/>
</dbReference>
<organism evidence="3 4">
    <name type="scientific">Nitrosomonas aestuarii</name>
    <dbReference type="NCBI Taxonomy" id="52441"/>
    <lineage>
        <taxon>Bacteria</taxon>
        <taxon>Pseudomonadati</taxon>
        <taxon>Pseudomonadota</taxon>
        <taxon>Betaproteobacteria</taxon>
        <taxon>Nitrosomonadales</taxon>
        <taxon>Nitrosomonadaceae</taxon>
        <taxon>Nitrosomonas</taxon>
    </lineage>
</organism>
<dbReference type="PANTHER" id="PTHR42687:SF1">
    <property type="entry name" value="L-THREONINE 3-DEHYDROGENASE, MITOCHONDRIAL"/>
    <property type="match status" value="1"/>
</dbReference>
<dbReference type="InterPro" id="IPR051225">
    <property type="entry name" value="NAD(P)_epim/dehydratase"/>
</dbReference>
<dbReference type="AlphaFoldDB" id="A0A1I3X7X5"/>
<dbReference type="GO" id="GO:0006567">
    <property type="term" value="P:L-threonine catabolic process"/>
    <property type="evidence" value="ECO:0007669"/>
    <property type="project" value="TreeGrafter"/>
</dbReference>
<sequence length="324" mass="36529">MHMERILVTGATGQIGSELVPALRDRYGKSHVIAAGHKKKPPQNLIEEGPYTSLDITDITAIESVVSEYRIDTIFHLAALLSAVSEKNPQLAWKVNMDGLYNVLEVSRKNCCAVFFPSSIGAFGPDTPRDNTPQDTVQHPNTLYGICKVSGELLCNYYFSRFGVNTRGVRYPGLISYETLPGGGTTDYAVEIFYHAIQERKYDCFLKQGTYLDMMYMPDAVRAAIELMEIDANRLKHRNAFNITAMSFSPDELATSIQRHIPDFSMRYAVDPVRQAIADSWPRHMNDLAAREQWGWQPQFDLERMTKDMLDRLTSKLAQSSGTV</sequence>
<accession>A0A1I3X7X5</accession>
<dbReference type="Gene3D" id="3.40.50.720">
    <property type="entry name" value="NAD(P)-binding Rossmann-like Domain"/>
    <property type="match status" value="1"/>
</dbReference>
<dbReference type="FunFam" id="3.40.50.720:FF:000077">
    <property type="entry name" value="L-threonine 3-dehydrogenase, mitochondrial"/>
    <property type="match status" value="1"/>
</dbReference>
<dbReference type="STRING" id="52441.SAMN05216302_1001161"/>
<dbReference type="Proteomes" id="UP000199533">
    <property type="component" value="Unassembled WGS sequence"/>
</dbReference>
<dbReference type="GO" id="GO:0008743">
    <property type="term" value="F:L-threonine 3-dehydrogenase activity"/>
    <property type="evidence" value="ECO:0007669"/>
    <property type="project" value="TreeGrafter"/>
</dbReference>
<evidence type="ECO:0000313" key="3">
    <source>
        <dbReference type="EMBL" id="SFK15664.1"/>
    </source>
</evidence>
<evidence type="ECO:0000313" key="4">
    <source>
        <dbReference type="Proteomes" id="UP000199533"/>
    </source>
</evidence>
<dbReference type="SUPFAM" id="SSF51735">
    <property type="entry name" value="NAD(P)-binding Rossmann-fold domains"/>
    <property type="match status" value="1"/>
</dbReference>
<dbReference type="CDD" id="cd05272">
    <property type="entry name" value="TDH_SDR_e"/>
    <property type="match status" value="1"/>
</dbReference>
<dbReference type="EMBL" id="FOSP01000001">
    <property type="protein sequence ID" value="SFK15664.1"/>
    <property type="molecule type" value="Genomic_DNA"/>
</dbReference>
<comment type="similarity">
    <text evidence="1">Belongs to the NAD(P)-dependent epimerase/dehydratase family.</text>
</comment>
<name>A0A1I3X7X5_9PROT</name>
<reference evidence="4" key="1">
    <citation type="submission" date="2016-10" db="EMBL/GenBank/DDBJ databases">
        <authorList>
            <person name="Varghese N."/>
            <person name="Submissions S."/>
        </authorList>
    </citation>
    <scope>NUCLEOTIDE SEQUENCE [LARGE SCALE GENOMIC DNA]</scope>
    <source>
        <strain evidence="4">Nm69</strain>
    </source>
</reference>
<protein>
    <submittedName>
        <fullName evidence="3">Nucleoside-diphosphate-sugar epimerase</fullName>
    </submittedName>
</protein>
<dbReference type="PANTHER" id="PTHR42687">
    <property type="entry name" value="L-THREONINE 3-DEHYDROGENASE"/>
    <property type="match status" value="1"/>
</dbReference>
<evidence type="ECO:0000256" key="1">
    <source>
        <dbReference type="ARBA" id="ARBA00007637"/>
    </source>
</evidence>
<evidence type="ECO:0000259" key="2">
    <source>
        <dbReference type="Pfam" id="PF01370"/>
    </source>
</evidence>
<dbReference type="Pfam" id="PF01370">
    <property type="entry name" value="Epimerase"/>
    <property type="match status" value="1"/>
</dbReference>
<dbReference type="InterPro" id="IPR036291">
    <property type="entry name" value="NAD(P)-bd_dom_sf"/>
</dbReference>
<gene>
    <name evidence="3" type="ORF">SAMN05216302_1001161</name>
</gene>
<feature type="domain" description="NAD-dependent epimerase/dehydratase" evidence="2">
    <location>
        <begin position="6"/>
        <end position="243"/>
    </location>
</feature>
<proteinExistence type="inferred from homology"/>
<keyword evidence="4" id="KW-1185">Reference proteome</keyword>